<organism evidence="3 4">
    <name type="scientific">Cytospora leucostoma</name>
    <dbReference type="NCBI Taxonomy" id="1230097"/>
    <lineage>
        <taxon>Eukaryota</taxon>
        <taxon>Fungi</taxon>
        <taxon>Dikarya</taxon>
        <taxon>Ascomycota</taxon>
        <taxon>Pezizomycotina</taxon>
        <taxon>Sordariomycetes</taxon>
        <taxon>Sordariomycetidae</taxon>
        <taxon>Diaporthales</taxon>
        <taxon>Cytosporaceae</taxon>
        <taxon>Cytospora</taxon>
    </lineage>
</organism>
<feature type="compositionally biased region" description="Low complexity" evidence="1">
    <location>
        <begin position="95"/>
        <end position="120"/>
    </location>
</feature>
<gene>
    <name evidence="3" type="ORF">VPNG_01868</name>
</gene>
<comment type="caution">
    <text evidence="3">The sequence shown here is derived from an EMBL/GenBank/DDBJ whole genome shotgun (WGS) entry which is preliminary data.</text>
</comment>
<feature type="compositionally biased region" description="Basic and acidic residues" evidence="1">
    <location>
        <begin position="219"/>
        <end position="236"/>
    </location>
</feature>
<evidence type="ECO:0000313" key="3">
    <source>
        <dbReference type="EMBL" id="ROW16166.1"/>
    </source>
</evidence>
<dbReference type="Proteomes" id="UP000285146">
    <property type="component" value="Unassembled WGS sequence"/>
</dbReference>
<feature type="region of interest" description="Disordered" evidence="1">
    <location>
        <begin position="52"/>
        <end position="72"/>
    </location>
</feature>
<dbReference type="STRING" id="1230097.A0A423XII1"/>
<dbReference type="InParanoid" id="A0A423XII1"/>
<feature type="region of interest" description="Disordered" evidence="1">
    <location>
        <begin position="181"/>
        <end position="344"/>
    </location>
</feature>
<keyword evidence="2" id="KW-1133">Transmembrane helix</keyword>
<feature type="compositionally biased region" description="Low complexity" evidence="1">
    <location>
        <begin position="57"/>
        <end position="72"/>
    </location>
</feature>
<accession>A0A423XII1</accession>
<sequence>MPRPRQESPTDCPAGYQYYKCAANPFHGCCSIDPCGLHEGCPVKDQPGFLNSPDTVASSTASSAPPATTTSQPLHATVTVGAVAPVTVTRTPTTITILDATPSTRSPPHSTSSSTTAPTPSGDPKTSPAAHMAASLFVEILGGLVVMGILYMLWRHFRQGKGAKADQRSMLLKKLRKRKSYRLPRGASGSAPLIPADTNKPVPPVPTYEAPWQGSIPEAGHERDGVGERSPTDLRFPRPSTSRQTSIRAVPFSPSRAGDGLPRTPRSKSSRKDGEATGGGPSRPLSAVDSFFDSSPARRHSGLDSTWMDSETEYDEPPEFYGLSAPPRSREGTRSDLKGGKPTD</sequence>
<reference evidence="3 4" key="1">
    <citation type="submission" date="2015-09" db="EMBL/GenBank/DDBJ databases">
        <title>Host preference determinants of Valsa canker pathogens revealed by comparative genomics.</title>
        <authorList>
            <person name="Yin Z."/>
            <person name="Huang L."/>
        </authorList>
    </citation>
    <scope>NUCLEOTIDE SEQUENCE [LARGE SCALE GENOMIC DNA]</scope>
    <source>
        <strain evidence="3 4">SXYLt</strain>
    </source>
</reference>
<feature type="transmembrane region" description="Helical" evidence="2">
    <location>
        <begin position="132"/>
        <end position="154"/>
    </location>
</feature>
<name>A0A423XII1_9PEZI</name>
<feature type="region of interest" description="Disordered" evidence="1">
    <location>
        <begin position="95"/>
        <end position="128"/>
    </location>
</feature>
<keyword evidence="4" id="KW-1185">Reference proteome</keyword>
<evidence type="ECO:0000256" key="2">
    <source>
        <dbReference type="SAM" id="Phobius"/>
    </source>
</evidence>
<protein>
    <submittedName>
        <fullName evidence="3">Uncharacterized protein</fullName>
    </submittedName>
</protein>
<feature type="compositionally biased region" description="Basic and acidic residues" evidence="1">
    <location>
        <begin position="328"/>
        <end position="344"/>
    </location>
</feature>
<evidence type="ECO:0000256" key="1">
    <source>
        <dbReference type="SAM" id="MobiDB-lite"/>
    </source>
</evidence>
<dbReference type="AlphaFoldDB" id="A0A423XII1"/>
<keyword evidence="2" id="KW-0812">Transmembrane</keyword>
<dbReference type="OrthoDB" id="3692311at2759"/>
<dbReference type="EMBL" id="LKEB01000006">
    <property type="protein sequence ID" value="ROW16166.1"/>
    <property type="molecule type" value="Genomic_DNA"/>
</dbReference>
<evidence type="ECO:0000313" key="4">
    <source>
        <dbReference type="Proteomes" id="UP000285146"/>
    </source>
</evidence>
<proteinExistence type="predicted"/>
<keyword evidence="2" id="KW-0472">Membrane</keyword>